<dbReference type="InterPro" id="IPR001965">
    <property type="entry name" value="Znf_PHD"/>
</dbReference>
<evidence type="ECO:0000313" key="7">
    <source>
        <dbReference type="EMBL" id="CAG8528231.1"/>
    </source>
</evidence>
<feature type="region of interest" description="Disordered" evidence="5">
    <location>
        <begin position="213"/>
        <end position="252"/>
    </location>
</feature>
<keyword evidence="3" id="KW-0862">Zinc</keyword>
<reference evidence="7" key="1">
    <citation type="submission" date="2021-06" db="EMBL/GenBank/DDBJ databases">
        <authorList>
            <person name="Kallberg Y."/>
            <person name="Tangrot J."/>
            <person name="Rosling A."/>
        </authorList>
    </citation>
    <scope>NUCLEOTIDE SEQUENCE</scope>
    <source>
        <strain evidence="7">UK204</strain>
    </source>
</reference>
<keyword evidence="1" id="KW-0479">Metal-binding</keyword>
<feature type="compositionally biased region" description="Polar residues" evidence="5">
    <location>
        <begin position="663"/>
        <end position="680"/>
    </location>
</feature>
<comment type="caution">
    <text evidence="7">The sequence shown here is derived from an EMBL/GenBank/DDBJ whole genome shotgun (WGS) entry which is preliminary data.</text>
</comment>
<evidence type="ECO:0000256" key="4">
    <source>
        <dbReference type="PROSITE-ProRule" id="PRU00146"/>
    </source>
</evidence>
<feature type="compositionally biased region" description="Basic residues" evidence="5">
    <location>
        <begin position="603"/>
        <end position="612"/>
    </location>
</feature>
<feature type="compositionally biased region" description="Acidic residues" evidence="5">
    <location>
        <begin position="586"/>
        <end position="595"/>
    </location>
</feature>
<dbReference type="Proteomes" id="UP000789570">
    <property type="component" value="Unassembled WGS sequence"/>
</dbReference>
<keyword evidence="8" id="KW-1185">Reference proteome</keyword>
<feature type="compositionally biased region" description="Polar residues" evidence="5">
    <location>
        <begin position="1"/>
        <end position="22"/>
    </location>
</feature>
<dbReference type="OrthoDB" id="5863171at2759"/>
<dbReference type="EMBL" id="CAJVPQ010001033">
    <property type="protein sequence ID" value="CAG8528231.1"/>
    <property type="molecule type" value="Genomic_DNA"/>
</dbReference>
<dbReference type="SMART" id="SM00249">
    <property type="entry name" value="PHD"/>
    <property type="match status" value="1"/>
</dbReference>
<feature type="region of interest" description="Disordered" evidence="5">
    <location>
        <begin position="328"/>
        <end position="351"/>
    </location>
</feature>
<dbReference type="PROSITE" id="PS50016">
    <property type="entry name" value="ZF_PHD_2"/>
    <property type="match status" value="1"/>
</dbReference>
<feature type="region of interest" description="Disordered" evidence="5">
    <location>
        <begin position="496"/>
        <end position="699"/>
    </location>
</feature>
<dbReference type="GO" id="GO:0008270">
    <property type="term" value="F:zinc ion binding"/>
    <property type="evidence" value="ECO:0007669"/>
    <property type="project" value="UniProtKB-KW"/>
</dbReference>
<evidence type="ECO:0000256" key="5">
    <source>
        <dbReference type="SAM" id="MobiDB-lite"/>
    </source>
</evidence>
<keyword evidence="2 4" id="KW-0863">Zinc-finger</keyword>
<dbReference type="Gene3D" id="3.30.40.10">
    <property type="entry name" value="Zinc/RING finger domain, C3HC4 (zinc finger)"/>
    <property type="match status" value="1"/>
</dbReference>
<gene>
    <name evidence="7" type="ORF">FCALED_LOCUS5046</name>
</gene>
<name>A0A9N9FEK3_9GLOM</name>
<proteinExistence type="predicted"/>
<feature type="compositionally biased region" description="Basic residues" evidence="5">
    <location>
        <begin position="636"/>
        <end position="648"/>
    </location>
</feature>
<dbReference type="Pfam" id="PF00628">
    <property type="entry name" value="PHD"/>
    <property type="match status" value="1"/>
</dbReference>
<organism evidence="7 8">
    <name type="scientific">Funneliformis caledonium</name>
    <dbReference type="NCBI Taxonomy" id="1117310"/>
    <lineage>
        <taxon>Eukaryota</taxon>
        <taxon>Fungi</taxon>
        <taxon>Fungi incertae sedis</taxon>
        <taxon>Mucoromycota</taxon>
        <taxon>Glomeromycotina</taxon>
        <taxon>Glomeromycetes</taxon>
        <taxon>Glomerales</taxon>
        <taxon>Glomeraceae</taxon>
        <taxon>Funneliformis</taxon>
    </lineage>
</organism>
<feature type="domain" description="PHD-type" evidence="6">
    <location>
        <begin position="776"/>
        <end position="831"/>
    </location>
</feature>
<sequence length="884" mass="97700">MASTSNIKKSNHQRNSSSTNCNDPPFLRQILPMLRPTITTTQGGVAYSQAQQQSPQIIVPTQYGFGELLSNSNSQSSKDMSSTLTPIPHFLPMDYGNMQTNYFGPVQPYPTYFPQQLYHQSMHHQHFSQMQQQQHSQAMQQPFMSHVQMSQQQAGSAQQDPQFDMSAISTFCDDCTNLLINNGISADALIYQSICNKCKSKYVGMNSYRNPVAPPMLQQSSPSQPPQPQLQNVQQASRVVPRSMSQQSLNVMPLDSMSQNVSQSISDYSMSTNLSNPNDLPIDFSLHQSPTICYEDSCDRNSCSKNSVLNDVFFSDPMIEDTEELLHCDSDSSSDTDIATPRQRFSPPLTPTDYMSGENLLWSMIYDDFDLSNNKSSETSSSTNASESVISSSQVFNSYSPPPVKLELSTPTTMSTVTSPLNSACNAFEGTIDGTIDPTLICSNTGTSFGSDSSNFNEVSKTIDPRFIETSSNVSSHNVTKKPTPVITNFVEFGDVMPSPPLETPELVSDHSLKRRMTYESSSEDDSSDAESSDKQSQKKLRVDNGDCTDISSSFSNDHDNSIEPANETNEISDTVTDEYHYSSDTDSEEDDDEEYRPTNSNKKSRTTRKVAKSQGKARGSLSKGSAKPKSGVAKNKSKASTAKRGKQSSKSSKPSSKRSSRVNSPTAVSVESPAPQSLLTPEESQEMERHEVTSPRPTLFPTIFQTLTRSGIDWCRYCGTTEGVNWRPGPWGKRTLCNKHGCDYKGYGFACKLPRLDLTGFVNESVEDRDRPVLQLFCTVCQKQESFVGNVLVRCEGCPKAFHQKCSSSHITDETVSSSEQWFCEAGCSDNVRRKRIVVELPRKKLPLMSTPKVQAQASNIETGVVPSGTVSRPRTSRNSSRV</sequence>
<feature type="compositionally biased region" description="Basic and acidic residues" evidence="5">
    <location>
        <begin position="532"/>
        <end position="545"/>
    </location>
</feature>
<dbReference type="AlphaFoldDB" id="A0A9N9FEK3"/>
<feature type="compositionally biased region" description="Polar residues" evidence="5">
    <location>
        <begin position="232"/>
        <end position="252"/>
    </location>
</feature>
<dbReference type="InterPro" id="IPR013083">
    <property type="entry name" value="Znf_RING/FYVE/PHD"/>
</dbReference>
<dbReference type="InterPro" id="IPR019787">
    <property type="entry name" value="Znf_PHD-finger"/>
</dbReference>
<evidence type="ECO:0000256" key="3">
    <source>
        <dbReference type="ARBA" id="ARBA00022833"/>
    </source>
</evidence>
<evidence type="ECO:0000313" key="8">
    <source>
        <dbReference type="Proteomes" id="UP000789570"/>
    </source>
</evidence>
<protein>
    <submittedName>
        <fullName evidence="7">10075_t:CDS:1</fullName>
    </submittedName>
</protein>
<evidence type="ECO:0000256" key="2">
    <source>
        <dbReference type="ARBA" id="ARBA00022771"/>
    </source>
</evidence>
<dbReference type="SUPFAM" id="SSF57903">
    <property type="entry name" value="FYVE/PHD zinc finger"/>
    <property type="match status" value="1"/>
</dbReference>
<evidence type="ECO:0000256" key="1">
    <source>
        <dbReference type="ARBA" id="ARBA00022723"/>
    </source>
</evidence>
<accession>A0A9N9FEK3</accession>
<evidence type="ECO:0000259" key="6">
    <source>
        <dbReference type="PROSITE" id="PS50016"/>
    </source>
</evidence>
<feature type="region of interest" description="Disordered" evidence="5">
    <location>
        <begin position="1"/>
        <end position="26"/>
    </location>
</feature>
<feature type="compositionally biased region" description="Acidic residues" evidence="5">
    <location>
        <begin position="522"/>
        <end position="531"/>
    </location>
</feature>
<dbReference type="InterPro" id="IPR011011">
    <property type="entry name" value="Znf_FYVE_PHD"/>
</dbReference>